<proteinExistence type="predicted"/>
<dbReference type="EMBL" id="JAPUUL010000105">
    <property type="protein sequence ID" value="KAJ8132613.1"/>
    <property type="molecule type" value="Genomic_DNA"/>
</dbReference>
<accession>A0ACC2JZC2</accession>
<reference evidence="1" key="1">
    <citation type="submission" date="2022-12" db="EMBL/GenBank/DDBJ databases">
        <title>Genome Sequence of Lasiodiplodia mahajangana.</title>
        <authorList>
            <person name="Buettner E."/>
        </authorList>
    </citation>
    <scope>NUCLEOTIDE SEQUENCE</scope>
    <source>
        <strain evidence="1">VT137</strain>
    </source>
</reference>
<comment type="caution">
    <text evidence="1">The sequence shown here is derived from an EMBL/GenBank/DDBJ whole genome shotgun (WGS) entry which is preliminary data.</text>
</comment>
<sequence>MPNSYFLSSWLEDSEYNQFYSAMLFHNPRSSHFPFRNITQEAPLTSWYTANQAKGTVAMISKAALEPGLIEWSIWSDQVVNGQLNPVLLDLANRGYYIQSEVLHIPERYAIFSPGPPRLQVYEGQASVVAYYLIIYIGAAFALASFLLGKLGQSNIKLNAIPLIIFIFILIELYIALLYPPQRAPGYVWDDWGV</sequence>
<evidence type="ECO:0000313" key="2">
    <source>
        <dbReference type="Proteomes" id="UP001153332"/>
    </source>
</evidence>
<gene>
    <name evidence="1" type="ORF">O1611_g1010</name>
</gene>
<protein>
    <submittedName>
        <fullName evidence="1">Uncharacterized protein</fullName>
    </submittedName>
</protein>
<name>A0ACC2JZC2_9PEZI</name>
<evidence type="ECO:0000313" key="1">
    <source>
        <dbReference type="EMBL" id="KAJ8132613.1"/>
    </source>
</evidence>
<dbReference type="Proteomes" id="UP001153332">
    <property type="component" value="Unassembled WGS sequence"/>
</dbReference>
<keyword evidence="2" id="KW-1185">Reference proteome</keyword>
<organism evidence="1 2">
    <name type="scientific">Lasiodiplodia mahajangana</name>
    <dbReference type="NCBI Taxonomy" id="1108764"/>
    <lineage>
        <taxon>Eukaryota</taxon>
        <taxon>Fungi</taxon>
        <taxon>Dikarya</taxon>
        <taxon>Ascomycota</taxon>
        <taxon>Pezizomycotina</taxon>
        <taxon>Dothideomycetes</taxon>
        <taxon>Dothideomycetes incertae sedis</taxon>
        <taxon>Botryosphaeriales</taxon>
        <taxon>Botryosphaeriaceae</taxon>
        <taxon>Lasiodiplodia</taxon>
    </lineage>
</organism>